<dbReference type="Gene3D" id="2.40.260.10">
    <property type="entry name" value="Sortase"/>
    <property type="match status" value="1"/>
</dbReference>
<dbReference type="InterPro" id="IPR023365">
    <property type="entry name" value="Sortase_dom-sf"/>
</dbReference>
<dbReference type="SUPFAM" id="SSF63817">
    <property type="entry name" value="Sortase"/>
    <property type="match status" value="1"/>
</dbReference>
<dbReference type="InterPro" id="IPR005754">
    <property type="entry name" value="Sortase"/>
</dbReference>
<dbReference type="InterPro" id="IPR042003">
    <property type="entry name" value="Sortase_E"/>
</dbReference>
<dbReference type="Pfam" id="PF04203">
    <property type="entry name" value="Sortase"/>
    <property type="match status" value="1"/>
</dbReference>
<dbReference type="InterPro" id="IPR053465">
    <property type="entry name" value="Sortase_Class_E"/>
</dbReference>
<proteinExistence type="predicted"/>
<keyword evidence="3" id="KW-1133">Transmembrane helix</keyword>
<keyword evidence="5" id="KW-1185">Reference proteome</keyword>
<keyword evidence="3" id="KW-0472">Membrane</keyword>
<comment type="caution">
    <text evidence="4">The sequence shown here is derived from an EMBL/GenBank/DDBJ whole genome shotgun (WGS) entry which is preliminary data.</text>
</comment>
<keyword evidence="3" id="KW-0812">Transmembrane</keyword>
<dbReference type="CDD" id="cd05830">
    <property type="entry name" value="Sortase_E"/>
    <property type="match status" value="1"/>
</dbReference>
<evidence type="ECO:0000256" key="2">
    <source>
        <dbReference type="SAM" id="MobiDB-lite"/>
    </source>
</evidence>
<evidence type="ECO:0000313" key="4">
    <source>
        <dbReference type="EMBL" id="MFD1717387.1"/>
    </source>
</evidence>
<dbReference type="NCBIfam" id="NF033747">
    <property type="entry name" value="class_E_sortase"/>
    <property type="match status" value="1"/>
</dbReference>
<feature type="transmembrane region" description="Helical" evidence="3">
    <location>
        <begin position="25"/>
        <end position="52"/>
    </location>
</feature>
<evidence type="ECO:0000313" key="5">
    <source>
        <dbReference type="Proteomes" id="UP001597277"/>
    </source>
</evidence>
<dbReference type="RefSeq" id="WP_388003520.1">
    <property type="nucleotide sequence ID" value="NZ_JBHUEE010000002.1"/>
</dbReference>
<feature type="region of interest" description="Disordered" evidence="2">
    <location>
        <begin position="1"/>
        <end position="20"/>
    </location>
</feature>
<name>A0ABW4L4Q8_9MICO</name>
<evidence type="ECO:0000256" key="1">
    <source>
        <dbReference type="ARBA" id="ARBA00022801"/>
    </source>
</evidence>
<accession>A0ABW4L4Q8</accession>
<dbReference type="EMBL" id="JBHUEE010000002">
    <property type="protein sequence ID" value="MFD1717387.1"/>
    <property type="molecule type" value="Genomic_DNA"/>
</dbReference>
<keyword evidence="1" id="KW-0378">Hydrolase</keyword>
<organism evidence="4 5">
    <name type="scientific">Georgenia deserti</name>
    <dbReference type="NCBI Taxonomy" id="2093781"/>
    <lineage>
        <taxon>Bacteria</taxon>
        <taxon>Bacillati</taxon>
        <taxon>Actinomycetota</taxon>
        <taxon>Actinomycetes</taxon>
        <taxon>Micrococcales</taxon>
        <taxon>Bogoriellaceae</taxon>
        <taxon>Georgenia</taxon>
    </lineage>
</organism>
<evidence type="ECO:0000256" key="3">
    <source>
        <dbReference type="SAM" id="Phobius"/>
    </source>
</evidence>
<feature type="compositionally biased region" description="Basic residues" evidence="2">
    <location>
        <begin position="10"/>
        <end position="20"/>
    </location>
</feature>
<protein>
    <submittedName>
        <fullName evidence="4">Class E sortase</fullName>
    </submittedName>
</protein>
<dbReference type="NCBIfam" id="TIGR01076">
    <property type="entry name" value="sortase_fam"/>
    <property type="match status" value="1"/>
</dbReference>
<gene>
    <name evidence="4" type="ORF">ACFSE6_06050</name>
</gene>
<dbReference type="Proteomes" id="UP001597277">
    <property type="component" value="Unassembled WGS sequence"/>
</dbReference>
<reference evidence="5" key="1">
    <citation type="journal article" date="2019" name="Int. J. Syst. Evol. Microbiol.">
        <title>The Global Catalogue of Microorganisms (GCM) 10K type strain sequencing project: providing services to taxonomists for standard genome sequencing and annotation.</title>
        <authorList>
            <consortium name="The Broad Institute Genomics Platform"/>
            <consortium name="The Broad Institute Genome Sequencing Center for Infectious Disease"/>
            <person name="Wu L."/>
            <person name="Ma J."/>
        </authorList>
    </citation>
    <scope>NUCLEOTIDE SEQUENCE [LARGE SCALE GENOMIC DNA]</scope>
    <source>
        <strain evidence="5">JCM 17130</strain>
    </source>
</reference>
<sequence length="256" mass="28028">MSTLATAPRRASHARRRRRGGGGPVTWFIGFIGELLLTAGLVLGLFVVWQLFWTDVEAHREQAQALEHLRESITVPADGPTADGPRTDAPPAMDAPAEGEDFGALYVPRWGERAGQVPIAEGVGRHDVLDRGRAGHFPQTAMPGEVGNFALAAHRQTYGAAFHQIDRLEEGDRLIVQTGQAWLVYEVTGSEIILPEETDILAPVPGEPGVEATDRLITLITCHPLWSTAERYVVHGEFVEWYPPSQDMPDELTEGN</sequence>